<name>A0ABR1QWV2_9PEZI</name>
<dbReference type="EMBL" id="JAQQWE010000001">
    <property type="protein sequence ID" value="KAK7967181.1"/>
    <property type="molecule type" value="Genomic_DNA"/>
</dbReference>
<dbReference type="GeneID" id="92070742"/>
<dbReference type="Proteomes" id="UP001391051">
    <property type="component" value="Unassembled WGS sequence"/>
</dbReference>
<organism evidence="2 3">
    <name type="scientific">Apiospora aurea</name>
    <dbReference type="NCBI Taxonomy" id="335848"/>
    <lineage>
        <taxon>Eukaryota</taxon>
        <taxon>Fungi</taxon>
        <taxon>Dikarya</taxon>
        <taxon>Ascomycota</taxon>
        <taxon>Pezizomycotina</taxon>
        <taxon>Sordariomycetes</taxon>
        <taxon>Xylariomycetidae</taxon>
        <taxon>Amphisphaeriales</taxon>
        <taxon>Apiosporaceae</taxon>
        <taxon>Apiospora</taxon>
    </lineage>
</organism>
<gene>
    <name evidence="2" type="ORF">PG986_001458</name>
</gene>
<protein>
    <submittedName>
        <fullName evidence="2">Uncharacterized protein</fullName>
    </submittedName>
</protein>
<accession>A0ABR1QWV2</accession>
<feature type="chain" id="PRO_5045360717" evidence="1">
    <location>
        <begin position="28"/>
        <end position="175"/>
    </location>
</feature>
<keyword evidence="1" id="KW-0732">Signal</keyword>
<dbReference type="RefSeq" id="XP_066706573.1">
    <property type="nucleotide sequence ID" value="XM_066837680.1"/>
</dbReference>
<evidence type="ECO:0000313" key="3">
    <source>
        <dbReference type="Proteomes" id="UP001391051"/>
    </source>
</evidence>
<sequence length="175" mass="18224">MRATYATRRAPLNALLCVLFLLTSVLAVALPEPEPGLLDIDIDIHLGDLGDLANLTARPVCDQYSFVANYSTIGANTTMRDALENASPHGAELVANVVKAAMKVAGYFTHDVMINKMCGNLSELAGQAAALNYSNGIVADQVVVDGKGLGAGARGGNSLVLVMTLSLSLVLVLVV</sequence>
<feature type="signal peptide" evidence="1">
    <location>
        <begin position="1"/>
        <end position="27"/>
    </location>
</feature>
<comment type="caution">
    <text evidence="2">The sequence shown here is derived from an EMBL/GenBank/DDBJ whole genome shotgun (WGS) entry which is preliminary data.</text>
</comment>
<proteinExistence type="predicted"/>
<evidence type="ECO:0000256" key="1">
    <source>
        <dbReference type="SAM" id="SignalP"/>
    </source>
</evidence>
<reference evidence="2 3" key="1">
    <citation type="submission" date="2023-01" db="EMBL/GenBank/DDBJ databases">
        <title>Analysis of 21 Apiospora genomes using comparative genomics revels a genus with tremendous synthesis potential of carbohydrate active enzymes and secondary metabolites.</title>
        <authorList>
            <person name="Sorensen T."/>
        </authorList>
    </citation>
    <scope>NUCLEOTIDE SEQUENCE [LARGE SCALE GENOMIC DNA]</scope>
    <source>
        <strain evidence="2 3">CBS 24483</strain>
    </source>
</reference>
<keyword evidence="3" id="KW-1185">Reference proteome</keyword>
<evidence type="ECO:0000313" key="2">
    <source>
        <dbReference type="EMBL" id="KAK7967181.1"/>
    </source>
</evidence>